<evidence type="ECO:0000313" key="3">
    <source>
        <dbReference type="Proteomes" id="UP001206924"/>
    </source>
</evidence>
<dbReference type="GO" id="GO:0016787">
    <property type="term" value="F:hydrolase activity"/>
    <property type="evidence" value="ECO:0007669"/>
    <property type="project" value="UniProtKB-KW"/>
</dbReference>
<dbReference type="EMBL" id="JANFLP010000008">
    <property type="protein sequence ID" value="MCQ1949708.1"/>
    <property type="molecule type" value="Genomic_DNA"/>
</dbReference>
<gene>
    <name evidence="2" type="ORF">NNX28_07165</name>
</gene>
<organism evidence="2 3">
    <name type="scientific">Arthrobacter jinronghuae</name>
    <dbReference type="NCBI Taxonomy" id="2964609"/>
    <lineage>
        <taxon>Bacteria</taxon>
        <taxon>Bacillati</taxon>
        <taxon>Actinomycetota</taxon>
        <taxon>Actinomycetes</taxon>
        <taxon>Micrococcales</taxon>
        <taxon>Micrococcaceae</taxon>
        <taxon>Arthrobacter</taxon>
    </lineage>
</organism>
<reference evidence="2 3" key="1">
    <citation type="submission" date="2022-07" db="EMBL/GenBank/DDBJ databases">
        <title>Novel species in genus Arthrobacter.</title>
        <authorList>
            <person name="Liu Y."/>
        </authorList>
    </citation>
    <scope>NUCLEOTIDE SEQUENCE [LARGE SCALE GENOMIC DNA]</scope>
    <source>
        <strain evidence="3">zg-Y859</strain>
    </source>
</reference>
<dbReference type="SUPFAM" id="SSF53474">
    <property type="entry name" value="alpha/beta-Hydrolases"/>
    <property type="match status" value="1"/>
</dbReference>
<sequence>MEILFVHGAGGYPDDLPLAEELHTRLGLPVTAPRFPDQDMSAAGWRSEIERHRNTLAPDLVIVGHSFGASMVLLHLADGFQGTPPLGLVLLAVPFWESEGWQAEYALPADAELPTGFPVWLHHCVDDEVVPIDHLDRHAARLPHAVVRRHTSGGHQFEGRMAAVADDVGTP</sequence>
<proteinExistence type="predicted"/>
<dbReference type="RefSeq" id="WP_255798125.1">
    <property type="nucleotide sequence ID" value="NZ_CP104263.1"/>
</dbReference>
<protein>
    <submittedName>
        <fullName evidence="2">Alpha/beta hydrolase</fullName>
    </submittedName>
</protein>
<evidence type="ECO:0000313" key="2">
    <source>
        <dbReference type="EMBL" id="MCQ1949708.1"/>
    </source>
</evidence>
<keyword evidence="2" id="KW-0378">Hydrolase</keyword>
<dbReference type="Pfam" id="PF12697">
    <property type="entry name" value="Abhydrolase_6"/>
    <property type="match status" value="1"/>
</dbReference>
<dbReference type="Gene3D" id="3.40.50.1820">
    <property type="entry name" value="alpha/beta hydrolase"/>
    <property type="match status" value="1"/>
</dbReference>
<dbReference type="InterPro" id="IPR000073">
    <property type="entry name" value="AB_hydrolase_1"/>
</dbReference>
<keyword evidence="3" id="KW-1185">Reference proteome</keyword>
<dbReference type="Proteomes" id="UP001206924">
    <property type="component" value="Unassembled WGS sequence"/>
</dbReference>
<accession>A0ABT1NPR8</accession>
<dbReference type="InterPro" id="IPR029058">
    <property type="entry name" value="AB_hydrolase_fold"/>
</dbReference>
<evidence type="ECO:0000259" key="1">
    <source>
        <dbReference type="Pfam" id="PF12697"/>
    </source>
</evidence>
<comment type="caution">
    <text evidence="2">The sequence shown here is derived from an EMBL/GenBank/DDBJ whole genome shotgun (WGS) entry which is preliminary data.</text>
</comment>
<feature type="domain" description="AB hydrolase-1" evidence="1">
    <location>
        <begin position="3"/>
        <end position="121"/>
    </location>
</feature>
<name>A0ABT1NPR8_9MICC</name>